<feature type="domain" description="RNA polymerase sigma-70 region 2" evidence="1">
    <location>
        <begin position="26"/>
        <end position="87"/>
    </location>
</feature>
<dbReference type="InterPro" id="IPR052704">
    <property type="entry name" value="ECF_Sigma-70_Domain"/>
</dbReference>
<dbReference type="InterPro" id="IPR013325">
    <property type="entry name" value="RNA_pol_sigma_r2"/>
</dbReference>
<dbReference type="GO" id="GO:0016987">
    <property type="term" value="F:sigma factor activity"/>
    <property type="evidence" value="ECO:0007669"/>
    <property type="project" value="TreeGrafter"/>
</dbReference>
<dbReference type="PANTHER" id="PTHR30173">
    <property type="entry name" value="SIGMA 19 FACTOR"/>
    <property type="match status" value="1"/>
</dbReference>
<gene>
    <name evidence="2" type="ORF">HNR67_002465</name>
</gene>
<dbReference type="InterPro" id="IPR036388">
    <property type="entry name" value="WH-like_DNA-bd_sf"/>
</dbReference>
<protein>
    <submittedName>
        <fullName evidence="2">RNA polymerase sigma-70 factor (ECF subfamily)</fullName>
    </submittedName>
</protein>
<dbReference type="InterPro" id="IPR013324">
    <property type="entry name" value="RNA_pol_sigma_r3/r4-like"/>
</dbReference>
<evidence type="ECO:0000313" key="3">
    <source>
        <dbReference type="Proteomes" id="UP000533598"/>
    </source>
</evidence>
<keyword evidence="3" id="KW-1185">Reference proteome</keyword>
<accession>A0A7W7C876</accession>
<organism evidence="2 3">
    <name type="scientific">Crossiella cryophila</name>
    <dbReference type="NCBI Taxonomy" id="43355"/>
    <lineage>
        <taxon>Bacteria</taxon>
        <taxon>Bacillati</taxon>
        <taxon>Actinomycetota</taxon>
        <taxon>Actinomycetes</taxon>
        <taxon>Pseudonocardiales</taxon>
        <taxon>Pseudonocardiaceae</taxon>
        <taxon>Crossiella</taxon>
    </lineage>
</organism>
<name>A0A7W7C876_9PSEU</name>
<dbReference type="Gene3D" id="1.10.1740.10">
    <property type="match status" value="1"/>
</dbReference>
<evidence type="ECO:0000313" key="2">
    <source>
        <dbReference type="EMBL" id="MBB4676347.1"/>
    </source>
</evidence>
<evidence type="ECO:0000259" key="1">
    <source>
        <dbReference type="Pfam" id="PF04542"/>
    </source>
</evidence>
<dbReference type="Pfam" id="PF04542">
    <property type="entry name" value="Sigma70_r2"/>
    <property type="match status" value="1"/>
</dbReference>
<dbReference type="Proteomes" id="UP000533598">
    <property type="component" value="Unassembled WGS sequence"/>
</dbReference>
<dbReference type="GO" id="GO:0006352">
    <property type="term" value="P:DNA-templated transcription initiation"/>
    <property type="evidence" value="ECO:0007669"/>
    <property type="project" value="InterPro"/>
</dbReference>
<dbReference type="EMBL" id="JACHMH010000001">
    <property type="protein sequence ID" value="MBB4676347.1"/>
    <property type="molecule type" value="Genomic_DNA"/>
</dbReference>
<comment type="caution">
    <text evidence="2">The sequence shown here is derived from an EMBL/GenBank/DDBJ whole genome shotgun (WGS) entry which is preliminary data.</text>
</comment>
<dbReference type="PANTHER" id="PTHR30173:SF36">
    <property type="entry name" value="ECF RNA POLYMERASE SIGMA FACTOR SIGJ"/>
    <property type="match status" value="1"/>
</dbReference>
<sequence>MKNEGGLDGETSAVGTRQSFWRECLRLRPALIRVARRQGVNPAEAEDVVHDAFLRAAQYAQLDHGRLMPFLVTVVKRLGVDELRRRASAQQVCTHPGLLPMQVIDPADVVTDRHEARWLLARCGKLSQREWLVLLWLDQGLPHEEISRLLGTTRRATECIASRARCRVRRWMARRLRSAGERAGY</sequence>
<dbReference type="Gene3D" id="1.10.10.10">
    <property type="entry name" value="Winged helix-like DNA-binding domain superfamily/Winged helix DNA-binding domain"/>
    <property type="match status" value="1"/>
</dbReference>
<dbReference type="InterPro" id="IPR007627">
    <property type="entry name" value="RNA_pol_sigma70_r2"/>
</dbReference>
<dbReference type="RefSeq" id="WP_185002185.1">
    <property type="nucleotide sequence ID" value="NZ_BAAAUI010000056.1"/>
</dbReference>
<dbReference type="AlphaFoldDB" id="A0A7W7C876"/>
<proteinExistence type="predicted"/>
<reference evidence="2 3" key="1">
    <citation type="submission" date="2020-08" db="EMBL/GenBank/DDBJ databases">
        <title>Sequencing the genomes of 1000 actinobacteria strains.</title>
        <authorList>
            <person name="Klenk H.-P."/>
        </authorList>
    </citation>
    <scope>NUCLEOTIDE SEQUENCE [LARGE SCALE GENOMIC DNA]</scope>
    <source>
        <strain evidence="2 3">DSM 44230</strain>
    </source>
</reference>
<dbReference type="SUPFAM" id="SSF88659">
    <property type="entry name" value="Sigma3 and sigma4 domains of RNA polymerase sigma factors"/>
    <property type="match status" value="1"/>
</dbReference>
<dbReference type="SUPFAM" id="SSF88946">
    <property type="entry name" value="Sigma2 domain of RNA polymerase sigma factors"/>
    <property type="match status" value="1"/>
</dbReference>